<dbReference type="SUPFAM" id="SSF48208">
    <property type="entry name" value="Six-hairpin glycosidases"/>
    <property type="match status" value="1"/>
</dbReference>
<dbReference type="GeneID" id="24809925"/>
<dbReference type="Proteomes" id="UP000033096">
    <property type="component" value="Chromosome"/>
</dbReference>
<dbReference type="InterPro" id="IPR028098">
    <property type="entry name" value="Glyco_trans_4-like_N"/>
</dbReference>
<dbReference type="Gene3D" id="3.40.50.2000">
    <property type="entry name" value="Glycogen Phosphorylase B"/>
    <property type="match status" value="2"/>
</dbReference>
<evidence type="ECO:0000313" key="3">
    <source>
        <dbReference type="EMBL" id="AKB43764.1"/>
    </source>
</evidence>
<feature type="domain" description="Glycosyl transferase family 1" evidence="1">
    <location>
        <begin position="184"/>
        <end position="358"/>
    </location>
</feature>
<dbReference type="InterPro" id="IPR001296">
    <property type="entry name" value="Glyco_trans_1"/>
</dbReference>
<reference evidence="3 4" key="1">
    <citation type="submission" date="2014-07" db="EMBL/GenBank/DDBJ databases">
        <title>Methanogenic archaea and the global carbon cycle.</title>
        <authorList>
            <person name="Henriksen J.R."/>
            <person name="Luke J."/>
            <person name="Reinhart S."/>
            <person name="Benedict M.N."/>
            <person name="Youngblut N.D."/>
            <person name="Metcalf M.E."/>
            <person name="Whitaker R.J."/>
            <person name="Metcalf W.W."/>
        </authorList>
    </citation>
    <scope>NUCLEOTIDE SEQUENCE [LARGE SCALE GENOMIC DNA]</scope>
    <source>
        <strain evidence="3 4">Z-761</strain>
    </source>
</reference>
<dbReference type="CDD" id="cd03822">
    <property type="entry name" value="GT4_mannosyltransferase-like"/>
    <property type="match status" value="1"/>
</dbReference>
<evidence type="ECO:0000259" key="2">
    <source>
        <dbReference type="Pfam" id="PF13439"/>
    </source>
</evidence>
<keyword evidence="3" id="KW-0808">Transferase</keyword>
<dbReference type="Gene3D" id="1.50.10.20">
    <property type="match status" value="1"/>
</dbReference>
<dbReference type="PANTHER" id="PTHR12526">
    <property type="entry name" value="GLYCOSYLTRANSFERASE"/>
    <property type="match status" value="1"/>
</dbReference>
<dbReference type="Pfam" id="PF00534">
    <property type="entry name" value="Glycos_transf_1"/>
    <property type="match status" value="1"/>
</dbReference>
<evidence type="ECO:0000313" key="4">
    <source>
        <dbReference type="Proteomes" id="UP000033096"/>
    </source>
</evidence>
<dbReference type="EMBL" id="CP009520">
    <property type="protein sequence ID" value="AKB43764.1"/>
    <property type="molecule type" value="Genomic_DNA"/>
</dbReference>
<dbReference type="GO" id="GO:0016757">
    <property type="term" value="F:glycosyltransferase activity"/>
    <property type="evidence" value="ECO:0007669"/>
    <property type="project" value="InterPro"/>
</dbReference>
<gene>
    <name evidence="3" type="ORF">MSVAZ_1495</name>
</gene>
<dbReference type="GO" id="GO:0005975">
    <property type="term" value="P:carbohydrate metabolic process"/>
    <property type="evidence" value="ECO:0007669"/>
    <property type="project" value="InterPro"/>
</dbReference>
<dbReference type="SUPFAM" id="SSF53756">
    <property type="entry name" value="UDP-Glycosyltransferase/glycogen phosphorylase"/>
    <property type="match status" value="1"/>
</dbReference>
<sequence>MNKQLKVLFIGTYVPKECGIATFTSDLLNSVYGEDNDVHCEVIALNDPSETHIYPEEVVFQIQRDRIEDYYRAADYINQSDIDIVCLQHEFGLFWGNAGDYIFTLLSGINKPVISTMHTVIREPEPEYRASTEKLIRYSEKLIVMSQTAVKMLKDVYKVPEDKIELIFHGVPDYPFNNCSKYKNRLNLKGSPLVLTFGLLSQNKGIESMLDALPEVISQYPDLVYLILGATHPVIKKNFGETYRQYLQNKVSELGLEKNVVFHDKFVEKEELCNYILASDIYVSPYLSREQIVSGALTYAIGMGKAIVSTPYWYAQEMLSDNRGLLVDFGDTGGLRKSLLHLIKNPEECDKMRKKAYDFGRKMTWKNVGKQYNKVFTRALKNYSAYSSAYSTSKKFNFLPNQLPEVKLDYLKLLTDDVGIIQHTNLGVPARHYGYSTDDVGRALVALTQLIDNQKKAEEFWKLITTYMSFLEHAQTDTGHFHNFMSYKREFLDEKGSEDTLGRAIYGLGHVVSCPYLSKNIRTLAHTLMSRARPEMEKLNYPRAKAYTMCGLSEMLRAGVDTDEFESVFNSRRDAVKSVDSLLSKDTFESIFVRYANSLVDLYEANHKEDWNWFEPTVTYSNAKISESLLLAYNYTKDRTYRKVGLDTLDFLTEIQWKGDFFDMVGNQGWYSYNGEKPIFDQQPIEAGYLTQAYVSAYEIVHDRQYLELARYSFEYFLGRNRLQTVMYDYSTGAVCDGLNRDGMNCNQGAESVICFLMALTSLNKHMDKAFSTILQSRVSDEVDDRTLQKRKSFLSANQVE</sequence>
<dbReference type="AlphaFoldDB" id="A0A0E3Q365"/>
<dbReference type="KEGG" id="mvc:MSVAZ_1495"/>
<dbReference type="HOGENOM" id="CLU_365505_0_0_2"/>
<protein>
    <submittedName>
        <fullName evidence="3">Glycosyltransferase (Group I)</fullName>
    </submittedName>
</protein>
<dbReference type="STRING" id="1434123.MSVAZ_1495"/>
<keyword evidence="4" id="KW-1185">Reference proteome</keyword>
<accession>A0A0E3Q365</accession>
<organism evidence="3 4">
    <name type="scientific">Methanosarcina vacuolata Z-761</name>
    <dbReference type="NCBI Taxonomy" id="1434123"/>
    <lineage>
        <taxon>Archaea</taxon>
        <taxon>Methanobacteriati</taxon>
        <taxon>Methanobacteriota</taxon>
        <taxon>Stenosarchaea group</taxon>
        <taxon>Methanomicrobia</taxon>
        <taxon>Methanosarcinales</taxon>
        <taxon>Methanosarcinaceae</taxon>
        <taxon>Methanosarcina</taxon>
    </lineage>
</organism>
<evidence type="ECO:0000259" key="1">
    <source>
        <dbReference type="Pfam" id="PF00534"/>
    </source>
</evidence>
<proteinExistence type="predicted"/>
<name>A0A0E3Q365_9EURY</name>
<dbReference type="PANTHER" id="PTHR12526:SF572">
    <property type="entry name" value="BLL5144 PROTEIN"/>
    <property type="match status" value="1"/>
</dbReference>
<feature type="domain" description="Glycosyltransferase subfamily 4-like N-terminal" evidence="2">
    <location>
        <begin position="60"/>
        <end position="171"/>
    </location>
</feature>
<dbReference type="InterPro" id="IPR008928">
    <property type="entry name" value="6-hairpin_glycosidase_sf"/>
</dbReference>
<dbReference type="PATRIC" id="fig|1434123.4.peg.1787"/>
<dbReference type="Pfam" id="PF13439">
    <property type="entry name" value="Glyco_transf_4"/>
    <property type="match status" value="1"/>
</dbReference>
<dbReference type="RefSeq" id="WP_048119993.1">
    <property type="nucleotide sequence ID" value="NZ_CP009520.1"/>
</dbReference>